<dbReference type="Gene3D" id="1.25.70.10">
    <property type="entry name" value="Transcription termination factor 3, mitochondrial"/>
    <property type="match status" value="1"/>
</dbReference>
<dbReference type="Proteomes" id="UP000722791">
    <property type="component" value="Unassembled WGS sequence"/>
</dbReference>
<dbReference type="EMBL" id="BNCQ01000027">
    <property type="protein sequence ID" value="GIM08413.1"/>
    <property type="molecule type" value="Genomic_DNA"/>
</dbReference>
<dbReference type="InterPro" id="IPR038538">
    <property type="entry name" value="MTERF_sf"/>
</dbReference>
<evidence type="ECO:0000313" key="3">
    <source>
        <dbReference type="EMBL" id="GIM08413.1"/>
    </source>
</evidence>
<feature type="compositionally biased region" description="Basic and acidic residues" evidence="1">
    <location>
        <begin position="209"/>
        <end position="223"/>
    </location>
</feature>
<gene>
    <name evidence="2" type="ORF">Vretifemale_9095</name>
    <name evidence="3" type="ORF">Vretimale_12421</name>
</gene>
<reference evidence="2" key="1">
    <citation type="journal article" date="2021" name="Proc. Natl. Acad. Sci. U.S.A.">
        <title>Three genomes in the algal genus Volvox reveal the fate of a haploid sex-determining region after a transition to homothallism.</title>
        <authorList>
            <person name="Yamamoto K."/>
            <person name="Hamaji T."/>
            <person name="Kawai-Toyooka H."/>
            <person name="Matsuzaki R."/>
            <person name="Takahashi F."/>
            <person name="Nishimura Y."/>
            <person name="Kawachi M."/>
            <person name="Noguchi H."/>
            <person name="Minakuchi Y."/>
            <person name="Umen J.G."/>
            <person name="Toyoda A."/>
            <person name="Nozaki H."/>
        </authorList>
    </citation>
    <scope>NUCLEOTIDE SEQUENCE</scope>
    <source>
        <strain evidence="3">NIES-3785</strain>
        <strain evidence="2">NIES-3786</strain>
    </source>
</reference>
<dbReference type="Proteomes" id="UP000747110">
    <property type="component" value="Unassembled WGS sequence"/>
</dbReference>
<keyword evidence="4" id="KW-1185">Reference proteome</keyword>
<sequence length="353" mass="37844">MLLRCAAILSPPLRRQGAKPVHQHVTALKRHVCLSVLARSSNNAVDAIRKGLAHIPDADLQQALAEYPDLGGVDEEYVALWLASAASLLNLTADEVQSYVRMHPWLLIADLLVIKTLVIALTRVMSVDEGKVARMALSHPDILELEPMDLMEHLVYLSNTTGMSYNAVVQLTLGCPAIALSQPRDVVRAWAQVRSCCSQSEMATAAATRDADRAQPDYGRQEELGGNLNTSNMGELEDDFDLEAAVLKVLAARPELLTMGNEEIRKSLAPIEAAGAPTLAAAAPSLRTSARPPSMVAGATPLPRTTPLPPSKLLRPRAVRRRVPRKGTRDGSSGAGGEGENAVDSDKVATDPQ</sequence>
<evidence type="ECO:0000256" key="1">
    <source>
        <dbReference type="SAM" id="MobiDB-lite"/>
    </source>
</evidence>
<name>A0A8J4CCG7_9CHLO</name>
<dbReference type="EMBL" id="BNCP01000016">
    <property type="protein sequence ID" value="GIL79802.1"/>
    <property type="molecule type" value="Genomic_DNA"/>
</dbReference>
<dbReference type="AlphaFoldDB" id="A0A8J4CCG7"/>
<organism evidence="2 4">
    <name type="scientific">Volvox reticuliferus</name>
    <dbReference type="NCBI Taxonomy" id="1737510"/>
    <lineage>
        <taxon>Eukaryota</taxon>
        <taxon>Viridiplantae</taxon>
        <taxon>Chlorophyta</taxon>
        <taxon>core chlorophytes</taxon>
        <taxon>Chlorophyceae</taxon>
        <taxon>CS clade</taxon>
        <taxon>Chlamydomonadales</taxon>
        <taxon>Volvocaceae</taxon>
        <taxon>Volvox</taxon>
    </lineage>
</organism>
<feature type="region of interest" description="Disordered" evidence="1">
    <location>
        <begin position="284"/>
        <end position="353"/>
    </location>
</feature>
<feature type="compositionally biased region" description="Basic and acidic residues" evidence="1">
    <location>
        <begin position="344"/>
        <end position="353"/>
    </location>
</feature>
<comment type="caution">
    <text evidence="2">The sequence shown here is derived from an EMBL/GenBank/DDBJ whole genome shotgun (WGS) entry which is preliminary data.</text>
</comment>
<feature type="compositionally biased region" description="Basic residues" evidence="1">
    <location>
        <begin position="314"/>
        <end position="326"/>
    </location>
</feature>
<evidence type="ECO:0000313" key="4">
    <source>
        <dbReference type="Proteomes" id="UP000747110"/>
    </source>
</evidence>
<proteinExistence type="predicted"/>
<evidence type="ECO:0000313" key="2">
    <source>
        <dbReference type="EMBL" id="GIL79802.1"/>
    </source>
</evidence>
<accession>A0A8J4CCG7</accession>
<protein>
    <submittedName>
        <fullName evidence="2">Uncharacterized protein</fullName>
    </submittedName>
</protein>
<feature type="compositionally biased region" description="Low complexity" evidence="1">
    <location>
        <begin position="284"/>
        <end position="293"/>
    </location>
</feature>
<dbReference type="OrthoDB" id="547160at2759"/>
<feature type="region of interest" description="Disordered" evidence="1">
    <location>
        <begin position="207"/>
        <end position="228"/>
    </location>
</feature>